<dbReference type="Proteomes" id="UP000199009">
    <property type="component" value="Chromosome I"/>
</dbReference>
<comment type="similarity">
    <text evidence="2">Belongs to the CPA3 antiporters (TC 2.A.63) subunit E family.</text>
</comment>
<organism evidence="9 10">
    <name type="scientific">Microbacterium pygmaeum</name>
    <dbReference type="NCBI Taxonomy" id="370764"/>
    <lineage>
        <taxon>Bacteria</taxon>
        <taxon>Bacillati</taxon>
        <taxon>Actinomycetota</taxon>
        <taxon>Actinomycetes</taxon>
        <taxon>Micrococcales</taxon>
        <taxon>Microbacteriaceae</taxon>
        <taxon>Microbacterium</taxon>
    </lineage>
</organism>
<dbReference type="InterPro" id="IPR002758">
    <property type="entry name" value="Cation_antiport_E"/>
</dbReference>
<keyword evidence="3" id="KW-1003">Cell membrane</keyword>
<feature type="compositionally biased region" description="Polar residues" evidence="7">
    <location>
        <begin position="212"/>
        <end position="228"/>
    </location>
</feature>
<dbReference type="Pfam" id="PF01899">
    <property type="entry name" value="MNHE"/>
    <property type="match status" value="1"/>
</dbReference>
<evidence type="ECO:0000256" key="5">
    <source>
        <dbReference type="ARBA" id="ARBA00022989"/>
    </source>
</evidence>
<evidence type="ECO:0000256" key="8">
    <source>
        <dbReference type="SAM" id="Phobius"/>
    </source>
</evidence>
<gene>
    <name evidence="9" type="ORF">SAMN04489810_0436</name>
</gene>
<evidence type="ECO:0000313" key="10">
    <source>
        <dbReference type="Proteomes" id="UP000199009"/>
    </source>
</evidence>
<protein>
    <submittedName>
        <fullName evidence="9">Multisubunit sodium/proton antiporter, MrpE subunit</fullName>
    </submittedName>
</protein>
<keyword evidence="5 8" id="KW-1133">Transmembrane helix</keyword>
<evidence type="ECO:0000313" key="9">
    <source>
        <dbReference type="EMBL" id="SDG48963.1"/>
    </source>
</evidence>
<proteinExistence type="inferred from homology"/>
<accession>A0A1G7UN88</accession>
<feature type="transmembrane region" description="Helical" evidence="8">
    <location>
        <begin position="95"/>
        <end position="117"/>
    </location>
</feature>
<dbReference type="EMBL" id="LT629692">
    <property type="protein sequence ID" value="SDG48963.1"/>
    <property type="molecule type" value="Genomic_DNA"/>
</dbReference>
<dbReference type="RefSeq" id="WP_091485552.1">
    <property type="nucleotide sequence ID" value="NZ_LT629692.1"/>
</dbReference>
<feature type="transmembrane region" description="Helical" evidence="8">
    <location>
        <begin position="47"/>
        <end position="75"/>
    </location>
</feature>
<evidence type="ECO:0000256" key="7">
    <source>
        <dbReference type="SAM" id="MobiDB-lite"/>
    </source>
</evidence>
<dbReference type="PANTHER" id="PTHR34584:SF1">
    <property type="entry name" value="NA(+)_H(+) ANTIPORTER SUBUNIT E1"/>
    <property type="match status" value="1"/>
</dbReference>
<reference evidence="9 10" key="1">
    <citation type="submission" date="2016-10" db="EMBL/GenBank/DDBJ databases">
        <authorList>
            <person name="de Groot N.N."/>
        </authorList>
    </citation>
    <scope>NUCLEOTIDE SEQUENCE [LARGE SCALE GENOMIC DNA]</scope>
    <source>
        <strain evidence="9 10">DSM 23142</strain>
    </source>
</reference>
<dbReference type="AlphaFoldDB" id="A0A1G7UN88"/>
<evidence type="ECO:0000256" key="2">
    <source>
        <dbReference type="ARBA" id="ARBA00006228"/>
    </source>
</evidence>
<name>A0A1G7UN88_9MICO</name>
<keyword evidence="6 8" id="KW-0472">Membrane</keyword>
<dbReference type="PANTHER" id="PTHR34584">
    <property type="entry name" value="NA(+)/H(+) ANTIPORTER SUBUNIT E1"/>
    <property type="match status" value="1"/>
</dbReference>
<feature type="region of interest" description="Disordered" evidence="7">
    <location>
        <begin position="208"/>
        <end position="228"/>
    </location>
</feature>
<dbReference type="GO" id="GO:0005886">
    <property type="term" value="C:plasma membrane"/>
    <property type="evidence" value="ECO:0007669"/>
    <property type="project" value="UniProtKB-SubCell"/>
</dbReference>
<evidence type="ECO:0000256" key="4">
    <source>
        <dbReference type="ARBA" id="ARBA00022692"/>
    </source>
</evidence>
<dbReference type="NCBIfam" id="NF006521">
    <property type="entry name" value="PRK08965.1-5"/>
    <property type="match status" value="1"/>
</dbReference>
<keyword evidence="10" id="KW-1185">Reference proteome</keyword>
<dbReference type="OrthoDB" id="3556991at2"/>
<comment type="subcellular location">
    <subcellularLocation>
        <location evidence="1">Cell membrane</location>
        <topology evidence="1">Multi-pass membrane protein</topology>
    </subcellularLocation>
</comment>
<dbReference type="GO" id="GO:0008324">
    <property type="term" value="F:monoatomic cation transmembrane transporter activity"/>
    <property type="evidence" value="ECO:0007669"/>
    <property type="project" value="InterPro"/>
</dbReference>
<feature type="region of interest" description="Disordered" evidence="7">
    <location>
        <begin position="1"/>
        <end position="29"/>
    </location>
</feature>
<evidence type="ECO:0000256" key="6">
    <source>
        <dbReference type="ARBA" id="ARBA00023136"/>
    </source>
</evidence>
<evidence type="ECO:0000256" key="1">
    <source>
        <dbReference type="ARBA" id="ARBA00004651"/>
    </source>
</evidence>
<evidence type="ECO:0000256" key="3">
    <source>
        <dbReference type="ARBA" id="ARBA00022475"/>
    </source>
</evidence>
<sequence length="228" mass="25094">MTAPIHHTSRADHSAASTAGRPARQPGDGAGAAKRGVLAQVWRQLPFFVWLIALWMLLWGQFTVLAFITGLIAAIAVTRVFRLPPVELSGRVNLWYGLVFVLEFIASLVKGSLIVAWQVLDFRRQPGTAIIAVPLRTDDDLIMTHTAVTASLIPGSLIVDADRDRRILYLHVIGVRDAADIEKQRESVLHWEQRIVMAVGSRAQMALYRPTRSASSETPQPSRKGGTS</sequence>
<keyword evidence="4 8" id="KW-0812">Transmembrane</keyword>
<dbReference type="STRING" id="370764.SAMN04489810_0436"/>